<dbReference type="Gene3D" id="1.10.357.10">
    <property type="entry name" value="Tetracycline Repressor, domain 2"/>
    <property type="match status" value="1"/>
</dbReference>
<dbReference type="PROSITE" id="PS50977">
    <property type="entry name" value="HTH_TETR_2"/>
    <property type="match status" value="1"/>
</dbReference>
<dbReference type="OrthoDB" id="9809772at2"/>
<protein>
    <submittedName>
        <fullName evidence="6">TetR/AcrR family transcriptional regulator</fullName>
    </submittedName>
</protein>
<reference evidence="6 7" key="2">
    <citation type="submission" date="2019-02" db="EMBL/GenBank/DDBJ databases">
        <title>'Lichenibacterium ramalinii' gen. nov. sp. nov., 'Lichenibacterium minor' gen. nov. sp. nov.</title>
        <authorList>
            <person name="Pankratov T."/>
        </authorList>
    </citation>
    <scope>NUCLEOTIDE SEQUENCE [LARGE SCALE GENOMIC DNA]</scope>
    <source>
        <strain evidence="6 7">RmlP001</strain>
    </source>
</reference>
<evidence type="ECO:0000256" key="1">
    <source>
        <dbReference type="ARBA" id="ARBA00023015"/>
    </source>
</evidence>
<dbReference type="GO" id="GO:0000976">
    <property type="term" value="F:transcription cis-regulatory region binding"/>
    <property type="evidence" value="ECO:0007669"/>
    <property type="project" value="TreeGrafter"/>
</dbReference>
<evidence type="ECO:0000256" key="4">
    <source>
        <dbReference type="PROSITE-ProRule" id="PRU00335"/>
    </source>
</evidence>
<evidence type="ECO:0000256" key="2">
    <source>
        <dbReference type="ARBA" id="ARBA00023125"/>
    </source>
</evidence>
<evidence type="ECO:0000313" key="6">
    <source>
        <dbReference type="EMBL" id="RYB05676.1"/>
    </source>
</evidence>
<dbReference type="PRINTS" id="PR00455">
    <property type="entry name" value="HTHTETR"/>
</dbReference>
<dbReference type="Pfam" id="PF17937">
    <property type="entry name" value="TetR_C_28"/>
    <property type="match status" value="1"/>
</dbReference>
<organism evidence="6 7">
    <name type="scientific">Lichenibacterium ramalinae</name>
    <dbReference type="NCBI Taxonomy" id="2316527"/>
    <lineage>
        <taxon>Bacteria</taxon>
        <taxon>Pseudomonadati</taxon>
        <taxon>Pseudomonadota</taxon>
        <taxon>Alphaproteobacteria</taxon>
        <taxon>Hyphomicrobiales</taxon>
        <taxon>Lichenihabitantaceae</taxon>
        <taxon>Lichenibacterium</taxon>
    </lineage>
</organism>
<keyword evidence="1" id="KW-0805">Transcription regulation</keyword>
<accession>A0A4Q2RD88</accession>
<keyword evidence="2 4" id="KW-0238">DNA-binding</keyword>
<dbReference type="Pfam" id="PF00440">
    <property type="entry name" value="TetR_N"/>
    <property type="match status" value="1"/>
</dbReference>
<evidence type="ECO:0000256" key="3">
    <source>
        <dbReference type="ARBA" id="ARBA00023163"/>
    </source>
</evidence>
<reference evidence="6 7" key="1">
    <citation type="submission" date="2018-09" db="EMBL/GenBank/DDBJ databases">
        <authorList>
            <person name="Grouzdev D.S."/>
            <person name="Krutkina M.S."/>
        </authorList>
    </citation>
    <scope>NUCLEOTIDE SEQUENCE [LARGE SCALE GENOMIC DNA]</scope>
    <source>
        <strain evidence="6 7">RmlP001</strain>
    </source>
</reference>
<evidence type="ECO:0000313" key="7">
    <source>
        <dbReference type="Proteomes" id="UP000289411"/>
    </source>
</evidence>
<dbReference type="InterPro" id="IPR009057">
    <property type="entry name" value="Homeodomain-like_sf"/>
</dbReference>
<dbReference type="InterPro" id="IPR041479">
    <property type="entry name" value="TetR_CgmR_C"/>
</dbReference>
<dbReference type="SUPFAM" id="SSF46689">
    <property type="entry name" value="Homeodomain-like"/>
    <property type="match status" value="1"/>
</dbReference>
<dbReference type="Proteomes" id="UP000289411">
    <property type="component" value="Unassembled WGS sequence"/>
</dbReference>
<name>A0A4Q2RD88_9HYPH</name>
<comment type="caution">
    <text evidence="6">The sequence shown here is derived from an EMBL/GenBank/DDBJ whole genome shotgun (WGS) entry which is preliminary data.</text>
</comment>
<dbReference type="PANTHER" id="PTHR30055">
    <property type="entry name" value="HTH-TYPE TRANSCRIPTIONAL REGULATOR RUTR"/>
    <property type="match status" value="1"/>
</dbReference>
<sequence>MSRPPQARSLATIDKVLDAAEALLARDGIGSLTMDAVALEAAVSKGGVLHHFRSKDALVSAMALRKLKRLQEGVDAAQARLAGLSQAVLRGMVDYARATYCEDDNFSRPMLVAAVEHSESLAVFQGMFAEIFDEVRQQTAAPDVATALLFATIGLQVARTLGLARLGADEAAAVFDAISGLAAGLPPP</sequence>
<evidence type="ECO:0000259" key="5">
    <source>
        <dbReference type="PROSITE" id="PS50977"/>
    </source>
</evidence>
<keyword evidence="7" id="KW-1185">Reference proteome</keyword>
<dbReference type="PANTHER" id="PTHR30055:SF234">
    <property type="entry name" value="HTH-TYPE TRANSCRIPTIONAL REGULATOR BETI"/>
    <property type="match status" value="1"/>
</dbReference>
<keyword evidence="3" id="KW-0804">Transcription</keyword>
<dbReference type="RefSeq" id="WP_129218784.1">
    <property type="nucleotide sequence ID" value="NZ_QYBC01000006.1"/>
</dbReference>
<gene>
    <name evidence="6" type="ORF">D3272_08790</name>
</gene>
<dbReference type="InterPro" id="IPR050109">
    <property type="entry name" value="HTH-type_TetR-like_transc_reg"/>
</dbReference>
<dbReference type="GO" id="GO:0003700">
    <property type="term" value="F:DNA-binding transcription factor activity"/>
    <property type="evidence" value="ECO:0007669"/>
    <property type="project" value="TreeGrafter"/>
</dbReference>
<feature type="domain" description="HTH tetR-type" evidence="5">
    <location>
        <begin position="10"/>
        <end position="70"/>
    </location>
</feature>
<proteinExistence type="predicted"/>
<dbReference type="AlphaFoldDB" id="A0A4Q2RD88"/>
<dbReference type="EMBL" id="QYBC01000006">
    <property type="protein sequence ID" value="RYB05676.1"/>
    <property type="molecule type" value="Genomic_DNA"/>
</dbReference>
<dbReference type="InterPro" id="IPR001647">
    <property type="entry name" value="HTH_TetR"/>
</dbReference>
<feature type="DNA-binding region" description="H-T-H motif" evidence="4">
    <location>
        <begin position="33"/>
        <end position="52"/>
    </location>
</feature>